<name>A0A1W5LAA2_9RHOD</name>
<comment type="function">
    <text evidence="4">PPIases accelerate the folding of proteins. It catalyzes the cis-trans isomerization of proline imidic peptide bonds in oligopeptides.</text>
</comment>
<dbReference type="FunFam" id="2.40.100.10:FF:000001">
    <property type="entry name" value="Peptidyl-prolyl cis-trans isomerase"/>
    <property type="match status" value="1"/>
</dbReference>
<dbReference type="EMBL" id="KU984108">
    <property type="protein sequence ID" value="ANA56663.1"/>
    <property type="molecule type" value="mRNA"/>
</dbReference>
<dbReference type="GO" id="GO:0005737">
    <property type="term" value="C:cytoplasm"/>
    <property type="evidence" value="ECO:0007669"/>
    <property type="project" value="TreeGrafter"/>
</dbReference>
<feature type="chain" id="PRO_5011810790" description="Peptidyl-prolyl cis-trans isomerase" evidence="4">
    <location>
        <begin position="29"/>
        <end position="207"/>
    </location>
</feature>
<evidence type="ECO:0000259" key="5">
    <source>
        <dbReference type="PROSITE" id="PS50072"/>
    </source>
</evidence>
<evidence type="ECO:0000313" key="6">
    <source>
        <dbReference type="EMBL" id="ANA56663.1"/>
    </source>
</evidence>
<proteinExistence type="evidence at transcript level"/>
<dbReference type="PROSITE" id="PS00170">
    <property type="entry name" value="CSA_PPIASE_1"/>
    <property type="match status" value="1"/>
</dbReference>
<dbReference type="InterPro" id="IPR029000">
    <property type="entry name" value="Cyclophilin-like_dom_sf"/>
</dbReference>
<evidence type="ECO:0000256" key="2">
    <source>
        <dbReference type="ARBA" id="ARBA00023110"/>
    </source>
</evidence>
<accession>A0A1W5LAA2</accession>
<dbReference type="InterPro" id="IPR020892">
    <property type="entry name" value="Cyclophilin-type_PPIase_CS"/>
</dbReference>
<dbReference type="SUPFAM" id="SSF50891">
    <property type="entry name" value="Cyclophilin-like"/>
    <property type="match status" value="1"/>
</dbReference>
<organism evidence="6">
    <name type="scientific">Pyropia seriata</name>
    <dbReference type="NCBI Taxonomy" id="79731"/>
    <lineage>
        <taxon>Eukaryota</taxon>
        <taxon>Rhodophyta</taxon>
        <taxon>Bangiophyceae</taxon>
        <taxon>Bangiales</taxon>
        <taxon>Bangiaceae</taxon>
        <taxon>Pyropia</taxon>
    </lineage>
</organism>
<dbReference type="GO" id="GO:0016018">
    <property type="term" value="F:cyclosporin A binding"/>
    <property type="evidence" value="ECO:0007669"/>
    <property type="project" value="TreeGrafter"/>
</dbReference>
<dbReference type="PROSITE" id="PS50072">
    <property type="entry name" value="CSA_PPIASE_2"/>
    <property type="match status" value="1"/>
</dbReference>
<feature type="signal peptide" evidence="4">
    <location>
        <begin position="1"/>
        <end position="28"/>
    </location>
</feature>
<dbReference type="PRINTS" id="PR00153">
    <property type="entry name" value="CSAPPISMRASE"/>
</dbReference>
<keyword evidence="2 4" id="KW-0697">Rotamase</keyword>
<dbReference type="GO" id="GO:0003755">
    <property type="term" value="F:peptidyl-prolyl cis-trans isomerase activity"/>
    <property type="evidence" value="ECO:0007669"/>
    <property type="project" value="UniProtKB-UniRule"/>
</dbReference>
<dbReference type="PANTHER" id="PTHR11071:SF561">
    <property type="entry name" value="PEPTIDYL-PROLYL CIS-TRANS ISOMERASE D-RELATED"/>
    <property type="match status" value="1"/>
</dbReference>
<comment type="catalytic activity">
    <reaction evidence="1 4">
        <text>[protein]-peptidylproline (omega=180) = [protein]-peptidylproline (omega=0)</text>
        <dbReference type="Rhea" id="RHEA:16237"/>
        <dbReference type="Rhea" id="RHEA-COMP:10747"/>
        <dbReference type="Rhea" id="RHEA-COMP:10748"/>
        <dbReference type="ChEBI" id="CHEBI:83833"/>
        <dbReference type="ChEBI" id="CHEBI:83834"/>
        <dbReference type="EC" id="5.2.1.8"/>
    </reaction>
</comment>
<evidence type="ECO:0000256" key="4">
    <source>
        <dbReference type="RuleBase" id="RU363019"/>
    </source>
</evidence>
<dbReference type="AlphaFoldDB" id="A0A1W5LAA2"/>
<evidence type="ECO:0000256" key="1">
    <source>
        <dbReference type="ARBA" id="ARBA00000971"/>
    </source>
</evidence>
<evidence type="ECO:0000256" key="3">
    <source>
        <dbReference type="ARBA" id="ARBA00023235"/>
    </source>
</evidence>
<gene>
    <name evidence="6" type="primary">CYP3</name>
</gene>
<comment type="similarity">
    <text evidence="4">Belongs to the cyclophilin-type PPIase family.</text>
</comment>
<keyword evidence="4" id="KW-0732">Signal</keyword>
<dbReference type="EC" id="5.2.1.8" evidence="4"/>
<dbReference type="PANTHER" id="PTHR11071">
    <property type="entry name" value="PEPTIDYL-PROLYL CIS-TRANS ISOMERASE"/>
    <property type="match status" value="1"/>
</dbReference>
<feature type="domain" description="PPIase cyclophilin-type" evidence="5">
    <location>
        <begin position="39"/>
        <end position="196"/>
    </location>
</feature>
<reference evidence="6" key="1">
    <citation type="submission" date="2016-03" db="EMBL/GenBank/DDBJ databases">
        <title>PsCYP1 is regulated by environmental stress in the marine red alga, Pyropia seriata (Bangiales, Rhodophyta) and its overexpression confers cold tolerance in Chlamydomonas.</title>
        <authorList>
            <person name="Choi D.-W."/>
        </authorList>
    </citation>
    <scope>NUCLEOTIDE SEQUENCE</scope>
</reference>
<dbReference type="InterPro" id="IPR002130">
    <property type="entry name" value="Cyclophilin-type_PPIase_dom"/>
</dbReference>
<dbReference type="Pfam" id="PF00160">
    <property type="entry name" value="Pro_isomerase"/>
    <property type="match status" value="1"/>
</dbReference>
<keyword evidence="3 4" id="KW-0413">Isomerase</keyword>
<dbReference type="Gene3D" id="2.40.100.10">
    <property type="entry name" value="Cyclophilin-like"/>
    <property type="match status" value="1"/>
</dbReference>
<protein>
    <recommendedName>
        <fullName evidence="4">Peptidyl-prolyl cis-trans isomerase</fullName>
        <shortName evidence="4">PPIase</shortName>
        <ecNumber evidence="4">5.2.1.8</ecNumber>
    </recommendedName>
</protein>
<sequence>MVRFGRVALCVGLLVAALTASAPAAVAAKKGPKVTSHVFFDVSIGGEAAGRIVLGLFGSTTPKTADNFLQLALHSKGFGYKGSSFHRVIPGFMLQGGDFTNGDGTGGKSIYGEKFDDENFKIKHTKAYLLSMANAGPGTNGSQFFITLAPTAWLDGRHVVFGAVVSGEDVVRKIEANPTGASDKPKKAVVIEDSGSVDLPEPYNIEM</sequence>
<dbReference type="GO" id="GO:0006457">
    <property type="term" value="P:protein folding"/>
    <property type="evidence" value="ECO:0007669"/>
    <property type="project" value="InterPro"/>
</dbReference>